<sequence>MTTAEHLDTIDRLRFQGFPETGVRSGAVTSGPGYHLAELGPSRWYGDEDAADRAAHEDQLAAEYGALVRLLEDRWGASDMFSLAGLRLKEGGGETAEPWREIGSTADHLHLWRAGDRWVAVYAAHWGADHSPQLMAAVTVVDPP</sequence>
<dbReference type="OrthoDB" id="3478947at2"/>
<keyword evidence="2" id="KW-1185">Reference proteome</keyword>
<organism evidence="1 2">
    <name type="scientific">Streptomyces globosus</name>
    <dbReference type="NCBI Taxonomy" id="68209"/>
    <lineage>
        <taxon>Bacteria</taxon>
        <taxon>Bacillati</taxon>
        <taxon>Actinomycetota</taxon>
        <taxon>Actinomycetes</taxon>
        <taxon>Kitasatosporales</taxon>
        <taxon>Streptomycetaceae</taxon>
        <taxon>Streptomyces</taxon>
    </lineage>
</organism>
<dbReference type="RefSeq" id="WP_114056568.1">
    <property type="nucleotide sequence ID" value="NZ_CP030862.1"/>
</dbReference>
<accession>A0A344U3B1</accession>
<dbReference type="AlphaFoldDB" id="A0A344U3B1"/>
<evidence type="ECO:0000313" key="1">
    <source>
        <dbReference type="EMBL" id="AXE25382.1"/>
    </source>
</evidence>
<dbReference type="KEGG" id="sgz:C0216_19735"/>
<evidence type="ECO:0000313" key="2">
    <source>
        <dbReference type="Proteomes" id="UP000252004"/>
    </source>
</evidence>
<dbReference type="Proteomes" id="UP000252004">
    <property type="component" value="Chromosome"/>
</dbReference>
<protein>
    <submittedName>
        <fullName evidence="1">Uncharacterized protein</fullName>
    </submittedName>
</protein>
<reference evidence="1 2" key="1">
    <citation type="submission" date="2018-01" db="EMBL/GenBank/DDBJ databases">
        <title>Draft genome Sequence of streptomyces globosus LZH-48.</title>
        <authorList>
            <person name="Ran K."/>
            <person name="Li Z."/>
            <person name="Wei S."/>
            <person name="Dong R."/>
        </authorList>
    </citation>
    <scope>NUCLEOTIDE SEQUENCE [LARGE SCALE GENOMIC DNA]</scope>
    <source>
        <strain evidence="1 2">LZH-48</strain>
    </source>
</reference>
<dbReference type="EMBL" id="CP030862">
    <property type="protein sequence ID" value="AXE25382.1"/>
    <property type="molecule type" value="Genomic_DNA"/>
</dbReference>
<gene>
    <name evidence="1" type="ORF">C0216_19735</name>
</gene>
<proteinExistence type="predicted"/>
<name>A0A344U3B1_9ACTN</name>